<sequence length="462" mass="51664">MKHTHSICAFATASVVLTTLAVECLHHFVLKDRTFFEFIRGDEREIHTPKKLNKLIRTSSNTVQNVPCEYSEDLIQEQLTRNYSFLTDAGMEKIRSLRVVVVGAGGVGSNAIVSLARSGVSHLRIVDFDQVSLSSLNRHACATLKDVGRSKVEVLVDFITSIAPWASMEGINELYSIEKSERLLGDFQDGHSPDYVIDCIDNIDTKVDLLEYCYRNNIKVISSMGAACKSDATRINIGDISVSDEDALARSVRRRLKKKGIMRGIVTVFSAEKPDPRKASLLPLPEEEFVKGNVDELSALQNFRVRILPVLGTMPAMFGLAISTHVITEASGYPVEPVEGKNRYKVYDSLLQSIAGQQTRLGIKDQRTPWLGLSDVQYILEEVWRGKSPVSGLSTRLSLSRWDMNRELGPQNCVLLTKEEHVYMRNVSYLAVNGQKMSTHHKSLSVLHIDLLRRLTMPSSDK</sequence>
<evidence type="ECO:0000313" key="17">
    <source>
        <dbReference type="Proteomes" id="UP000195871"/>
    </source>
</evidence>
<feature type="signal peptide" evidence="14">
    <location>
        <begin position="1"/>
        <end position="21"/>
    </location>
</feature>
<dbReference type="GO" id="GO:0005524">
    <property type="term" value="F:ATP binding"/>
    <property type="evidence" value="ECO:0007669"/>
    <property type="project" value="UniProtKB-KW"/>
</dbReference>
<accession>A0A1Z8JKB0</accession>
<dbReference type="VEuPathDB" id="FungiDB:C5L36_0B08070"/>
<feature type="domain" description="THIF-type NAD/FAD binding fold" evidence="15">
    <location>
        <begin position="81"/>
        <end position="353"/>
    </location>
</feature>
<dbReference type="PANTHER" id="PTHR43267:SF2">
    <property type="entry name" value="TRNA THREONYLCARBAMOYLADENOSINE DEHYDRATASE 1-RELATED"/>
    <property type="match status" value="1"/>
</dbReference>
<dbReference type="InterPro" id="IPR035985">
    <property type="entry name" value="Ubiquitin-activating_enz"/>
</dbReference>
<evidence type="ECO:0000256" key="11">
    <source>
        <dbReference type="ARBA" id="ARBA00023128"/>
    </source>
</evidence>
<evidence type="ECO:0000256" key="13">
    <source>
        <dbReference type="ARBA" id="ARBA00060084"/>
    </source>
</evidence>
<keyword evidence="10" id="KW-1133">Transmembrane helix</keyword>
<proteinExistence type="inferred from homology"/>
<dbReference type="GO" id="GO:0008641">
    <property type="term" value="F:ubiquitin-like modifier activating enzyme activity"/>
    <property type="evidence" value="ECO:0007669"/>
    <property type="project" value="InterPro"/>
</dbReference>
<dbReference type="GO" id="GO:0061504">
    <property type="term" value="P:cyclic threonylcarbamoyladenosine biosynthetic process"/>
    <property type="evidence" value="ECO:0007669"/>
    <property type="project" value="TreeGrafter"/>
</dbReference>
<protein>
    <recommendedName>
        <fullName evidence="15">THIF-type NAD/FAD binding fold domain-containing protein</fullName>
    </recommendedName>
</protein>
<dbReference type="GO" id="GO:0005741">
    <property type="term" value="C:mitochondrial outer membrane"/>
    <property type="evidence" value="ECO:0007669"/>
    <property type="project" value="UniProtKB-SubCell"/>
</dbReference>
<comment type="subcellular location">
    <subcellularLocation>
        <location evidence="2">Cytoplasm</location>
    </subcellularLocation>
    <subcellularLocation>
        <location evidence="1">Mitochondrion outer membrane</location>
        <topology evidence="1">Multi-pass membrane protein</topology>
    </subcellularLocation>
</comment>
<keyword evidence="5" id="KW-0436">Ligase</keyword>
<dbReference type="InterPro" id="IPR045886">
    <property type="entry name" value="ThiF/MoeB/HesA"/>
</dbReference>
<evidence type="ECO:0000256" key="7">
    <source>
        <dbReference type="ARBA" id="ARBA00022741"/>
    </source>
</evidence>
<keyword evidence="7" id="KW-0547">Nucleotide-binding</keyword>
<evidence type="ECO:0000256" key="12">
    <source>
        <dbReference type="ARBA" id="ARBA00023136"/>
    </source>
</evidence>
<evidence type="ECO:0000256" key="4">
    <source>
        <dbReference type="ARBA" id="ARBA00022490"/>
    </source>
</evidence>
<evidence type="ECO:0000256" key="14">
    <source>
        <dbReference type="SAM" id="SignalP"/>
    </source>
</evidence>
<keyword evidence="8" id="KW-1000">Mitochondrion outer membrane</keyword>
<evidence type="ECO:0000313" key="16">
    <source>
        <dbReference type="EMBL" id="OUT21026.1"/>
    </source>
</evidence>
<dbReference type="Proteomes" id="UP000195871">
    <property type="component" value="Unassembled WGS sequence"/>
</dbReference>
<dbReference type="GO" id="GO:0061503">
    <property type="term" value="F:tRNA threonylcarbamoyladenosine dehydratase"/>
    <property type="evidence" value="ECO:0007669"/>
    <property type="project" value="TreeGrafter"/>
</dbReference>
<dbReference type="Gene3D" id="3.40.50.720">
    <property type="entry name" value="NAD(P)-binding Rossmann-like Domain"/>
    <property type="match status" value="1"/>
</dbReference>
<comment type="similarity">
    <text evidence="3">Belongs to the HesA/MoeB/ThiF family.</text>
</comment>
<organism evidence="16 17">
    <name type="scientific">Pichia kudriavzevii</name>
    <name type="common">Yeast</name>
    <name type="synonym">Issatchenkia orientalis</name>
    <dbReference type="NCBI Taxonomy" id="4909"/>
    <lineage>
        <taxon>Eukaryota</taxon>
        <taxon>Fungi</taxon>
        <taxon>Dikarya</taxon>
        <taxon>Ascomycota</taxon>
        <taxon>Saccharomycotina</taxon>
        <taxon>Pichiomycetes</taxon>
        <taxon>Pichiales</taxon>
        <taxon>Pichiaceae</taxon>
        <taxon>Pichia</taxon>
    </lineage>
</organism>
<dbReference type="EMBL" id="NHMM01000006">
    <property type="protein sequence ID" value="OUT21026.1"/>
    <property type="molecule type" value="Genomic_DNA"/>
</dbReference>
<dbReference type="CDD" id="cd00755">
    <property type="entry name" value="YgdL_like"/>
    <property type="match status" value="1"/>
</dbReference>
<dbReference type="InterPro" id="IPR000594">
    <property type="entry name" value="ThiF_NAD_FAD-bd"/>
</dbReference>
<evidence type="ECO:0000256" key="9">
    <source>
        <dbReference type="ARBA" id="ARBA00022840"/>
    </source>
</evidence>
<evidence type="ECO:0000256" key="1">
    <source>
        <dbReference type="ARBA" id="ARBA00004374"/>
    </source>
</evidence>
<keyword evidence="12" id="KW-0472">Membrane</keyword>
<comment type="caution">
    <text evidence="16">The sequence shown here is derived from an EMBL/GenBank/DDBJ whole genome shotgun (WGS) entry which is preliminary data.</text>
</comment>
<dbReference type="AlphaFoldDB" id="A0A1Z8JKB0"/>
<dbReference type="PANTHER" id="PTHR43267">
    <property type="entry name" value="TRNA THREONYLCARBAMOYLADENOSINE DEHYDRATASE"/>
    <property type="match status" value="1"/>
</dbReference>
<feature type="chain" id="PRO_5012442001" description="THIF-type NAD/FAD binding fold domain-containing protein" evidence="14">
    <location>
        <begin position="22"/>
        <end position="462"/>
    </location>
</feature>
<keyword evidence="6" id="KW-0812">Transmembrane</keyword>
<comment type="function">
    <text evidence="13">Catalyzes the ATP-dependent dehydration of threonylcarbamoyladenosine at position 37 (t(6)A37) to form cyclic t(6)A37 (ct(6)A37) in tRNAs that read codons beginning with adenine.</text>
</comment>
<evidence type="ECO:0000256" key="6">
    <source>
        <dbReference type="ARBA" id="ARBA00022692"/>
    </source>
</evidence>
<name>A0A1Z8JKB0_PICKU</name>
<evidence type="ECO:0000256" key="2">
    <source>
        <dbReference type="ARBA" id="ARBA00004496"/>
    </source>
</evidence>
<evidence type="ECO:0000259" key="15">
    <source>
        <dbReference type="Pfam" id="PF00899"/>
    </source>
</evidence>
<gene>
    <name evidence="16" type="ORF">CAS74_004024</name>
</gene>
<dbReference type="FunFam" id="3.40.50.720:FF:000125">
    <property type="entry name" value="tRNA threonylcarbamoyladenosine dehydratase 2-like"/>
    <property type="match status" value="1"/>
</dbReference>
<keyword evidence="9" id="KW-0067">ATP-binding</keyword>
<dbReference type="SUPFAM" id="SSF69572">
    <property type="entry name" value="Activating enzymes of the ubiquitin-like proteins"/>
    <property type="match status" value="1"/>
</dbReference>
<dbReference type="Pfam" id="PF00899">
    <property type="entry name" value="ThiF"/>
    <property type="match status" value="1"/>
</dbReference>
<keyword evidence="11" id="KW-0496">Mitochondrion</keyword>
<keyword evidence="4" id="KW-0963">Cytoplasm</keyword>
<evidence type="ECO:0000256" key="10">
    <source>
        <dbReference type="ARBA" id="ARBA00022989"/>
    </source>
</evidence>
<keyword evidence="14" id="KW-0732">Signal</keyword>
<evidence type="ECO:0000256" key="3">
    <source>
        <dbReference type="ARBA" id="ARBA00009919"/>
    </source>
</evidence>
<evidence type="ECO:0000256" key="8">
    <source>
        <dbReference type="ARBA" id="ARBA00022787"/>
    </source>
</evidence>
<reference evidence="16 17" key="1">
    <citation type="submission" date="2017-05" db="EMBL/GenBank/DDBJ databases">
        <title>The Genome Sequence of Candida krusei Ckrusei653.</title>
        <authorList>
            <person name="Cuomo C."/>
            <person name="Forche A."/>
            <person name="Young S."/>
            <person name="Abouelleil A."/>
            <person name="Cao P."/>
            <person name="Chapman S."/>
            <person name="Cusick C."/>
            <person name="Shea T."/>
            <person name="Nusbaum C."/>
            <person name="Birren B."/>
        </authorList>
    </citation>
    <scope>NUCLEOTIDE SEQUENCE [LARGE SCALE GENOMIC DNA]</scope>
    <source>
        <strain evidence="16 17">Ckrusei653</strain>
    </source>
</reference>
<evidence type="ECO:0000256" key="5">
    <source>
        <dbReference type="ARBA" id="ARBA00022598"/>
    </source>
</evidence>